<dbReference type="Proteomes" id="UP001489004">
    <property type="component" value="Unassembled WGS sequence"/>
</dbReference>
<evidence type="ECO:0000313" key="3">
    <source>
        <dbReference type="Proteomes" id="UP001489004"/>
    </source>
</evidence>
<keyword evidence="3" id="KW-1185">Reference proteome</keyword>
<evidence type="ECO:0000256" key="1">
    <source>
        <dbReference type="SAM" id="MobiDB-lite"/>
    </source>
</evidence>
<comment type="caution">
    <text evidence="2">The sequence shown here is derived from an EMBL/GenBank/DDBJ whole genome shotgun (WGS) entry which is preliminary data.</text>
</comment>
<sequence length="326" mass="33557">MQTSTPLSGRTVVRGTAAPKRALLCRPIAAVQGPREARKAEQQIKTGLLATLAAAQLALLPLAGPAFAGDLADNVQDAAQQVDQKTDSLPSIGDVARNLQDKLSNIGQSAPDVGNKLSDTVGKAAPDVSNSGEKIKALGKQAQNAASGDLSEAPSINPNSKNLGPNEVSKKTLGDLPNANKFDQKAPGRSGRTFGNPGAAEVGKNAAQNAVDKAGKKVKSAFDLSAAPADDKPSINRESENLGPNEVDSRLIKEFPNANEVDTSAPGRGGRTFGNPKAAEVGENPATNADVGSSGQGQEAQLKEQLSNSKKSGNFFSNFFNLGKGT</sequence>
<feature type="compositionally biased region" description="Polar residues" evidence="1">
    <location>
        <begin position="285"/>
        <end position="299"/>
    </location>
</feature>
<reference evidence="2 3" key="1">
    <citation type="journal article" date="2024" name="Nat. Commun.">
        <title>Phylogenomics reveals the evolutionary origins of lichenization in chlorophyte algae.</title>
        <authorList>
            <person name="Puginier C."/>
            <person name="Libourel C."/>
            <person name="Otte J."/>
            <person name="Skaloud P."/>
            <person name="Haon M."/>
            <person name="Grisel S."/>
            <person name="Petersen M."/>
            <person name="Berrin J.G."/>
            <person name="Delaux P.M."/>
            <person name="Dal Grande F."/>
            <person name="Keller J."/>
        </authorList>
    </citation>
    <scope>NUCLEOTIDE SEQUENCE [LARGE SCALE GENOMIC DNA]</scope>
    <source>
        <strain evidence="2 3">SAG 2043</strain>
    </source>
</reference>
<accession>A0AAW1PG06</accession>
<dbReference type="EMBL" id="JALJOR010000012">
    <property type="protein sequence ID" value="KAK9807517.1"/>
    <property type="molecule type" value="Genomic_DNA"/>
</dbReference>
<feature type="compositionally biased region" description="Polar residues" evidence="1">
    <location>
        <begin position="154"/>
        <end position="163"/>
    </location>
</feature>
<dbReference type="AlphaFoldDB" id="A0AAW1PG06"/>
<proteinExistence type="predicted"/>
<evidence type="ECO:0000313" key="2">
    <source>
        <dbReference type="EMBL" id="KAK9807517.1"/>
    </source>
</evidence>
<gene>
    <name evidence="2" type="ORF">WJX72_001311</name>
</gene>
<organism evidence="2 3">
    <name type="scientific">[Myrmecia] bisecta</name>
    <dbReference type="NCBI Taxonomy" id="41462"/>
    <lineage>
        <taxon>Eukaryota</taxon>
        <taxon>Viridiplantae</taxon>
        <taxon>Chlorophyta</taxon>
        <taxon>core chlorophytes</taxon>
        <taxon>Trebouxiophyceae</taxon>
        <taxon>Trebouxiales</taxon>
        <taxon>Trebouxiaceae</taxon>
        <taxon>Myrmecia</taxon>
    </lineage>
</organism>
<feature type="region of interest" description="Disordered" evidence="1">
    <location>
        <begin position="224"/>
        <end position="326"/>
    </location>
</feature>
<feature type="compositionally biased region" description="Basic and acidic residues" evidence="1">
    <location>
        <begin position="229"/>
        <end position="240"/>
    </location>
</feature>
<feature type="region of interest" description="Disordered" evidence="1">
    <location>
        <begin position="106"/>
        <end position="207"/>
    </location>
</feature>
<feature type="compositionally biased region" description="Low complexity" evidence="1">
    <location>
        <begin position="306"/>
        <end position="326"/>
    </location>
</feature>
<name>A0AAW1PG06_9CHLO</name>
<protein>
    <submittedName>
        <fullName evidence="2">Uncharacterized protein</fullName>
    </submittedName>
</protein>